<dbReference type="Pfam" id="PF00435">
    <property type="entry name" value="Spectrin"/>
    <property type="match status" value="1"/>
</dbReference>
<protein>
    <submittedName>
        <fullName evidence="3">SPTBN5</fullName>
    </submittedName>
</protein>
<name>A0ABY6K0C1_9ARAC</name>
<evidence type="ECO:0000313" key="4">
    <source>
        <dbReference type="Proteomes" id="UP001235939"/>
    </source>
</evidence>
<evidence type="ECO:0000313" key="3">
    <source>
        <dbReference type="EMBL" id="UYV61082.1"/>
    </source>
</evidence>
<evidence type="ECO:0000256" key="1">
    <source>
        <dbReference type="ARBA" id="ARBA00022737"/>
    </source>
</evidence>
<dbReference type="EMBL" id="CP092863">
    <property type="protein sequence ID" value="UYV61082.1"/>
    <property type="molecule type" value="Genomic_DNA"/>
</dbReference>
<dbReference type="SMART" id="SM00150">
    <property type="entry name" value="SPEC"/>
    <property type="match status" value="2"/>
</dbReference>
<dbReference type="Proteomes" id="UP001235939">
    <property type="component" value="Chromosome 01"/>
</dbReference>
<keyword evidence="1" id="KW-0677">Repeat</keyword>
<dbReference type="CDD" id="cd00176">
    <property type="entry name" value="SPEC"/>
    <property type="match status" value="1"/>
</dbReference>
<gene>
    <name evidence="3" type="ORF">LAZ67_1003331</name>
</gene>
<sequence length="305" mass="35426">MKNVIEHQSDYSTLDEVEALLKRHDNFTNTLIAQEERLRLFSEMADKLIAAHHYDSPQIDEKRHQVLARRKVVQEKAQQRRKELLSAHAYQYFLAEVHEDKLKVASDESYRELINLEAKLKKHEAFEAEVKANQDRLHVIKTHTVVPRHMSAPNIRVFRDTSRRASDFCFELRARYEFGSVVLKILICDFKWEFFGEICFEIRVIQDTSKVAERIKLVCRECSERNSVNYSRFLSDSSVTISNQDALKKESPTIPNPSREPCLADQHRHPQVHSRTVAADGYSESDTDSPIRSSSSPRHKNHPAS</sequence>
<dbReference type="Gene3D" id="1.20.58.60">
    <property type="match status" value="2"/>
</dbReference>
<dbReference type="SUPFAM" id="SSF46966">
    <property type="entry name" value="Spectrin repeat"/>
    <property type="match status" value="2"/>
</dbReference>
<dbReference type="PANTHER" id="PTHR11915">
    <property type="entry name" value="SPECTRIN/FILAMIN RELATED CYTOSKELETAL PROTEIN"/>
    <property type="match status" value="1"/>
</dbReference>
<accession>A0ABY6K0C1</accession>
<evidence type="ECO:0000256" key="2">
    <source>
        <dbReference type="SAM" id="MobiDB-lite"/>
    </source>
</evidence>
<proteinExistence type="predicted"/>
<dbReference type="InterPro" id="IPR002017">
    <property type="entry name" value="Spectrin_repeat"/>
</dbReference>
<feature type="region of interest" description="Disordered" evidence="2">
    <location>
        <begin position="245"/>
        <end position="305"/>
    </location>
</feature>
<organism evidence="3 4">
    <name type="scientific">Cordylochernes scorpioides</name>
    <dbReference type="NCBI Taxonomy" id="51811"/>
    <lineage>
        <taxon>Eukaryota</taxon>
        <taxon>Metazoa</taxon>
        <taxon>Ecdysozoa</taxon>
        <taxon>Arthropoda</taxon>
        <taxon>Chelicerata</taxon>
        <taxon>Arachnida</taxon>
        <taxon>Pseudoscorpiones</taxon>
        <taxon>Cheliferoidea</taxon>
        <taxon>Chernetidae</taxon>
        <taxon>Cordylochernes</taxon>
    </lineage>
</organism>
<reference evidence="3 4" key="1">
    <citation type="submission" date="2022-01" db="EMBL/GenBank/DDBJ databases">
        <title>A chromosomal length assembly of Cordylochernes scorpioides.</title>
        <authorList>
            <person name="Zeh D."/>
            <person name="Zeh J."/>
        </authorList>
    </citation>
    <scope>NUCLEOTIDE SEQUENCE [LARGE SCALE GENOMIC DNA]</scope>
    <source>
        <strain evidence="3">IN4F17</strain>
        <tissue evidence="3">Whole Body</tissue>
    </source>
</reference>
<keyword evidence="4" id="KW-1185">Reference proteome</keyword>
<dbReference type="InterPro" id="IPR018159">
    <property type="entry name" value="Spectrin/alpha-actinin"/>
</dbReference>